<evidence type="ECO:0000259" key="11">
    <source>
        <dbReference type="Pfam" id="PF00487"/>
    </source>
</evidence>
<dbReference type="GO" id="GO:0006631">
    <property type="term" value="P:fatty acid metabolic process"/>
    <property type="evidence" value="ECO:0007669"/>
    <property type="project" value="UniProtKB-KW"/>
</dbReference>
<keyword evidence="5 10" id="KW-1133">Transmembrane helix</keyword>
<comment type="subcellular location">
    <subcellularLocation>
        <location evidence="1">Membrane</location>
        <topology evidence="1">Multi-pass membrane protein</topology>
    </subcellularLocation>
</comment>
<feature type="transmembrane region" description="Helical" evidence="10">
    <location>
        <begin position="14"/>
        <end position="34"/>
    </location>
</feature>
<dbReference type="GO" id="GO:0016020">
    <property type="term" value="C:membrane"/>
    <property type="evidence" value="ECO:0007669"/>
    <property type="project" value="UniProtKB-SubCell"/>
</dbReference>
<reference evidence="13 14" key="1">
    <citation type="submission" date="2016-06" db="EMBL/GenBank/DDBJ databases">
        <title>Genome sequence of endosymbiont of Candidatus Endolucinida thiodiazotropha.</title>
        <authorList>
            <person name="Poehlein A."/>
            <person name="Koenig S."/>
            <person name="Heiden S.E."/>
            <person name="Thuermer A."/>
            <person name="Voget S."/>
            <person name="Daniel R."/>
            <person name="Markert S."/>
            <person name="Gros O."/>
            <person name="Schweder T."/>
        </authorList>
    </citation>
    <scope>NUCLEOTIDE SEQUENCE [LARGE SCALE GENOMIC DNA]</scope>
    <source>
        <strain evidence="13 14">COS</strain>
    </source>
</reference>
<evidence type="ECO:0000256" key="2">
    <source>
        <dbReference type="ARBA" id="ARBA00008749"/>
    </source>
</evidence>
<evidence type="ECO:0000313" key="13">
    <source>
        <dbReference type="EMBL" id="ODJ85688.1"/>
    </source>
</evidence>
<dbReference type="InterPro" id="IPR015876">
    <property type="entry name" value="Acyl-CoA_DS"/>
</dbReference>
<dbReference type="Pfam" id="PF00487">
    <property type="entry name" value="FA_desaturase"/>
    <property type="match status" value="1"/>
</dbReference>
<evidence type="ECO:0000256" key="10">
    <source>
        <dbReference type="SAM" id="Phobius"/>
    </source>
</evidence>
<proteinExistence type="inferred from homology"/>
<comment type="caution">
    <text evidence="13">The sequence shown here is derived from an EMBL/GenBank/DDBJ whole genome shotgun (WGS) entry which is preliminary data.</text>
</comment>
<dbReference type="Pfam" id="PF01610">
    <property type="entry name" value="DDE_Tnp_ISL3"/>
    <property type="match status" value="1"/>
</dbReference>
<evidence type="ECO:0000256" key="1">
    <source>
        <dbReference type="ARBA" id="ARBA00004141"/>
    </source>
</evidence>
<evidence type="ECO:0000256" key="8">
    <source>
        <dbReference type="ARBA" id="ARBA00023098"/>
    </source>
</evidence>
<keyword evidence="14" id="KW-1185">Reference proteome</keyword>
<dbReference type="InterPro" id="IPR005804">
    <property type="entry name" value="FA_desaturase_dom"/>
</dbReference>
<dbReference type="PANTHER" id="PTHR11351">
    <property type="entry name" value="ACYL-COA DESATURASE"/>
    <property type="match status" value="1"/>
</dbReference>
<dbReference type="Proteomes" id="UP000094769">
    <property type="component" value="Unassembled WGS sequence"/>
</dbReference>
<evidence type="ECO:0000256" key="5">
    <source>
        <dbReference type="ARBA" id="ARBA00022989"/>
    </source>
</evidence>
<comment type="similarity">
    <text evidence="2">Belongs to the fatty acid desaturase type 2 family.</text>
</comment>
<evidence type="ECO:0000256" key="7">
    <source>
        <dbReference type="ARBA" id="ARBA00023004"/>
    </source>
</evidence>
<evidence type="ECO:0000313" key="14">
    <source>
        <dbReference type="Proteomes" id="UP000094769"/>
    </source>
</evidence>
<evidence type="ECO:0000256" key="9">
    <source>
        <dbReference type="ARBA" id="ARBA00023136"/>
    </source>
</evidence>
<dbReference type="EMBL" id="MARB01000040">
    <property type="protein sequence ID" value="ODJ85688.1"/>
    <property type="molecule type" value="Genomic_DNA"/>
</dbReference>
<keyword evidence="8" id="KW-0443">Lipid metabolism</keyword>
<evidence type="ECO:0000256" key="6">
    <source>
        <dbReference type="ARBA" id="ARBA00023002"/>
    </source>
</evidence>
<dbReference type="AlphaFoldDB" id="A0A7Z0VHJ6"/>
<dbReference type="CDD" id="cd03505">
    <property type="entry name" value="Delta9-FADS-like"/>
    <property type="match status" value="1"/>
</dbReference>
<keyword evidence="7" id="KW-0408">Iron</keyword>
<feature type="transmembrane region" description="Helical" evidence="10">
    <location>
        <begin position="133"/>
        <end position="154"/>
    </location>
</feature>
<sequence>MILNGLFDFSLSDFIILILVLTHVTIVSVTVFLHRHQAHRALWLHPLLSHFFRFWLWLTTGMVTREWVSIHRKHHAKCEMEDDPHSPQIQGLSKVLWQGAELYQQEAKNQETLERYGKGTPDDWLERHLYARYNYSGIALLFIVELILLGPAGITVWAIQMIWIPFWAAGVINGIGHYWGYRNFEIPNAATNIVPWGIFIGGEELHNNHHAFGSSAKLSNRWWEFDLGWFYIKLFTFLRLARVLKIAPKRALIAERSQLDIDAIKALTVNRLQLLSDYRRKVLKPVFRYEIKHAQRPLRRLYRSAQRLVRRDSMLLSDSDLLQLKEILDTNAALDKVYQFKLKLQAIWEQQASSHEKRLEALSLWCAQAEASGVEALQEFVSILRSYGMTPVR</sequence>
<keyword evidence="3 10" id="KW-0812">Transmembrane</keyword>
<dbReference type="PANTHER" id="PTHR11351:SF33">
    <property type="entry name" value="DELTA-9 FATTY ACID DESATURASE, DESA"/>
    <property type="match status" value="1"/>
</dbReference>
<protein>
    <submittedName>
        <fullName evidence="13">Fatty acid desaturase</fullName>
    </submittedName>
</protein>
<dbReference type="OrthoDB" id="19906at2"/>
<feature type="domain" description="Transposase IS204/IS1001/IS1096/IS1165 DDE" evidence="12">
    <location>
        <begin position="283"/>
        <end position="387"/>
    </location>
</feature>
<accession>A0A7Z0VHJ6</accession>
<evidence type="ECO:0000256" key="3">
    <source>
        <dbReference type="ARBA" id="ARBA00022692"/>
    </source>
</evidence>
<gene>
    <name evidence="13" type="ORF">CODIS_41110</name>
</gene>
<evidence type="ECO:0000259" key="12">
    <source>
        <dbReference type="Pfam" id="PF01610"/>
    </source>
</evidence>
<dbReference type="RefSeq" id="WP_154723225.1">
    <property type="nucleotide sequence ID" value="NZ_MARB01000040.1"/>
</dbReference>
<keyword evidence="6" id="KW-0560">Oxidoreductase</keyword>
<evidence type="ECO:0000256" key="4">
    <source>
        <dbReference type="ARBA" id="ARBA00022832"/>
    </source>
</evidence>
<name>A0A7Z0VHJ6_9GAMM</name>
<keyword evidence="4" id="KW-0276">Fatty acid metabolism</keyword>
<organism evidence="13 14">
    <name type="scientific">Candidatus Thiodiazotropha endolucinida</name>
    <dbReference type="NCBI Taxonomy" id="1655433"/>
    <lineage>
        <taxon>Bacteria</taxon>
        <taxon>Pseudomonadati</taxon>
        <taxon>Pseudomonadota</taxon>
        <taxon>Gammaproteobacteria</taxon>
        <taxon>Chromatiales</taxon>
        <taxon>Sedimenticolaceae</taxon>
        <taxon>Candidatus Thiodiazotropha</taxon>
    </lineage>
</organism>
<feature type="domain" description="Fatty acid desaturase" evidence="11">
    <location>
        <begin position="16"/>
        <end position="213"/>
    </location>
</feature>
<dbReference type="InterPro" id="IPR002560">
    <property type="entry name" value="Transposase_DDE"/>
</dbReference>
<dbReference type="GO" id="GO:0016717">
    <property type="term" value="F:oxidoreductase activity, acting on paired donors, with oxidation of a pair of donors resulting in the reduction of molecular oxygen to two molecules of water"/>
    <property type="evidence" value="ECO:0007669"/>
    <property type="project" value="InterPro"/>
</dbReference>
<keyword evidence="9 10" id="KW-0472">Membrane</keyword>